<keyword evidence="5 14" id="KW-0812">Transmembrane</keyword>
<evidence type="ECO:0000256" key="9">
    <source>
        <dbReference type="ARBA" id="ARBA00022967"/>
    </source>
</evidence>
<dbReference type="FunFam" id="1.20.1560.10:FF:000002">
    <property type="entry name" value="ABC transporter C family member 5"/>
    <property type="match status" value="1"/>
</dbReference>
<dbReference type="InterPro" id="IPR017871">
    <property type="entry name" value="ABC_transporter-like_CS"/>
</dbReference>
<keyword evidence="9" id="KW-1278">Translocase</keyword>
<evidence type="ECO:0000259" key="16">
    <source>
        <dbReference type="PROSITE" id="PS50929"/>
    </source>
</evidence>
<keyword evidence="6" id="KW-0677">Repeat</keyword>
<dbReference type="CDD" id="cd03244">
    <property type="entry name" value="ABCC_MRP_domain2"/>
    <property type="match status" value="1"/>
</dbReference>
<feature type="transmembrane region" description="Helical" evidence="14">
    <location>
        <begin position="851"/>
        <end position="876"/>
    </location>
</feature>
<proteinExistence type="inferred from homology"/>
<evidence type="ECO:0000256" key="5">
    <source>
        <dbReference type="ARBA" id="ARBA00022692"/>
    </source>
</evidence>
<dbReference type="SUPFAM" id="SSF90123">
    <property type="entry name" value="ABC transporter transmembrane region"/>
    <property type="match status" value="2"/>
</dbReference>
<evidence type="ECO:0000256" key="3">
    <source>
        <dbReference type="ARBA" id="ARBA00012191"/>
    </source>
</evidence>
<evidence type="ECO:0000256" key="13">
    <source>
        <dbReference type="SAM" id="MobiDB-lite"/>
    </source>
</evidence>
<keyword evidence="18" id="KW-1185">Reference proteome</keyword>
<feature type="region of interest" description="Disordered" evidence="13">
    <location>
        <begin position="1"/>
        <end position="25"/>
    </location>
</feature>
<feature type="transmembrane region" description="Helical" evidence="14">
    <location>
        <begin position="883"/>
        <end position="904"/>
    </location>
</feature>
<keyword evidence="7" id="KW-0547">Nucleotide-binding</keyword>
<evidence type="ECO:0000256" key="11">
    <source>
        <dbReference type="ARBA" id="ARBA00023136"/>
    </source>
</evidence>
<dbReference type="Pfam" id="PF00664">
    <property type="entry name" value="ABC_membrane"/>
    <property type="match status" value="2"/>
</dbReference>
<dbReference type="Pfam" id="PF00005">
    <property type="entry name" value="ABC_tran"/>
    <property type="match status" value="2"/>
</dbReference>
<dbReference type="InterPro" id="IPR003439">
    <property type="entry name" value="ABC_transporter-like_ATP-bd"/>
</dbReference>
<evidence type="ECO:0000256" key="4">
    <source>
        <dbReference type="ARBA" id="ARBA00022448"/>
    </source>
</evidence>
<keyword evidence="8 17" id="KW-0067">ATP-binding</keyword>
<dbReference type="InterPro" id="IPR027417">
    <property type="entry name" value="P-loop_NTPase"/>
</dbReference>
<dbReference type="InterPro" id="IPR003593">
    <property type="entry name" value="AAA+_ATPase"/>
</dbReference>
<evidence type="ECO:0000256" key="10">
    <source>
        <dbReference type="ARBA" id="ARBA00022989"/>
    </source>
</evidence>
<feature type="domain" description="ABC transporter" evidence="15">
    <location>
        <begin position="947"/>
        <end position="1144"/>
    </location>
</feature>
<evidence type="ECO:0000256" key="2">
    <source>
        <dbReference type="ARBA" id="ARBA00009726"/>
    </source>
</evidence>
<dbReference type="GO" id="GO:0005524">
    <property type="term" value="F:ATP binding"/>
    <property type="evidence" value="ECO:0007669"/>
    <property type="project" value="UniProtKB-KW"/>
</dbReference>
<reference evidence="17" key="1">
    <citation type="submission" date="2022-11" db="EMBL/GenBank/DDBJ databases">
        <authorList>
            <person name="Hyden B.L."/>
            <person name="Feng K."/>
            <person name="Yates T."/>
            <person name="Jawdy S."/>
            <person name="Smart L.B."/>
            <person name="Muchero W."/>
        </authorList>
    </citation>
    <scope>NUCLEOTIDE SEQUENCE</scope>
    <source>
        <tissue evidence="17">Shoot tip</tissue>
    </source>
</reference>
<feature type="compositionally biased region" description="Polar residues" evidence="13">
    <location>
        <begin position="1"/>
        <end position="10"/>
    </location>
</feature>
<dbReference type="PROSITE" id="PS50929">
    <property type="entry name" value="ABC_TM1F"/>
    <property type="match status" value="2"/>
</dbReference>
<evidence type="ECO:0000256" key="12">
    <source>
        <dbReference type="ARBA" id="ARBA00034018"/>
    </source>
</evidence>
<dbReference type="CDD" id="cd18580">
    <property type="entry name" value="ABC_6TM_ABCC_D2"/>
    <property type="match status" value="1"/>
</dbReference>
<evidence type="ECO:0000259" key="15">
    <source>
        <dbReference type="PROSITE" id="PS50893"/>
    </source>
</evidence>
<dbReference type="CDD" id="cd18579">
    <property type="entry name" value="ABC_6TM_ABCC_D1"/>
    <property type="match status" value="1"/>
</dbReference>
<dbReference type="InterPro" id="IPR050173">
    <property type="entry name" value="ABC_transporter_C-like"/>
</dbReference>
<gene>
    <name evidence="17" type="ORF">OIU74_014476</name>
</gene>
<dbReference type="Proteomes" id="UP001151752">
    <property type="component" value="Chromosome 3"/>
</dbReference>
<feature type="domain" description="ABC transporter" evidence="15">
    <location>
        <begin position="392"/>
        <end position="614"/>
    </location>
</feature>
<evidence type="ECO:0000256" key="14">
    <source>
        <dbReference type="SAM" id="Phobius"/>
    </source>
</evidence>
<dbReference type="Gene3D" id="3.40.50.300">
    <property type="entry name" value="P-loop containing nucleotide triphosphate hydrolases"/>
    <property type="match status" value="3"/>
</dbReference>
<evidence type="ECO:0000256" key="7">
    <source>
        <dbReference type="ARBA" id="ARBA00022741"/>
    </source>
</evidence>
<evidence type="ECO:0000313" key="18">
    <source>
        <dbReference type="Proteomes" id="UP001151752"/>
    </source>
</evidence>
<dbReference type="SUPFAM" id="SSF52540">
    <property type="entry name" value="P-loop containing nucleoside triphosphate hydrolases"/>
    <property type="match status" value="2"/>
</dbReference>
<comment type="caution">
    <text evidence="17">The sequence shown here is derived from an EMBL/GenBank/DDBJ whole genome shotgun (WGS) entry which is preliminary data.</text>
</comment>
<feature type="domain" description="ABC transmembrane type-1" evidence="16">
    <location>
        <begin position="645"/>
        <end position="894"/>
    </location>
</feature>
<dbReference type="InterPro" id="IPR036640">
    <property type="entry name" value="ABC1_TM_sf"/>
</dbReference>
<dbReference type="InterPro" id="IPR044726">
    <property type="entry name" value="ABCC_6TM_D2"/>
</dbReference>
<sequence>MDWRSSSSPSAEAIKASKNQGKQEQDLLRERAISWRMIIPRKILYEPLQGLFSSMSFWWLNPLMKKGRKKIIEDEDIPQLRQADQAQTCYLMYTEKMNKLKEKGSSNPPSMRSMIFSCHRKEILTSGVFALIKVITVSTGPLLLKAFIDVAEHKAAFAYEGYALTMALFLAKCLESLSERQWNFRTRLIGVQVRSMLSAAIYQKQLRLSNDAKMNHSPGEIVNYVTIDAYKLGEFPYWFHQIWTTCLQLCLALFVVYYSVGLATAGALAAIILTVLASSPLAKLQHKYQTKLMEQQDTRLKAITEALANMKVLKLYAWETHFKKVIEVTRKEELRSLSIVQFQRGCQMILFWSSPIIVSVVTFWSCYILGIPLYASNVFTFLASLRIVQEPVRLIPDVATMFIEAKATLRRINLAVKPGAKVAICGEVGSGKSTLLAAVLGEAPRVNGIVHVHGEVAYVSQTAWIQTGTIRENILFGSTKDQIRYQEVLKRCSLLKDIDLLPFGDLTEIGERGVNLSGGQKQRVQLARALYRNADIYLLDDPFSAVDAHTATSLFNEYVMEALSEKTVLLVTHQVDFLPAFNSILLMSAGEILQAATYDELLASCQEFRELVDAHKDTVGSERSRGYASGKTTSGVSKEAIQKTFGQLIQNYFLAADIQNPYVSKVELFTIYSVIGLILAVFLLSRSFCLVRLSCDASDSISSTLLNSLFRAPMSFYDSTPLGRILSRVSSDLNTVDLDVAFKLAVSLGSTLNAYTSLGILAILTWPVLFLIIPMVYLCIVVQRYYFSTAKELIRISGTTKSSVVNHLAESIAGAMTIRAFGEEDRFFSHSLDLIDANASPYFHSFSANEWLIQCLEIPCAIVLSASALAMTLLPLGASTSGFVGMALSYGLSLNVFLIISVQYQCFRAESIISVERLEQYMHLPSEAPEIIESSRPPSNWPNVGKVEICSLKVRYQHNAPLVLRGISCVIEGGHKIGIVGRTGSGKTTLISTLFRLVEPTEGKIIIDGLDISTIGLHDLRAQIPLSEHTDLQIWEVLEKCQLQEAIQQKDEGLNAKVAQDGSNWSMGQRQLFCLGRALLKRSRILVLDEATASIDNSTDAILQKNYKNRILRLHSITDGKLAEYDEPLNLMNKEGSLFGQLVMEYWSRSTNIGAS</sequence>
<dbReference type="InterPro" id="IPR011527">
    <property type="entry name" value="ABC1_TM_dom"/>
</dbReference>
<name>A0A9Q0PVW5_9ROSI</name>
<keyword evidence="10 14" id="KW-1133">Transmembrane helix</keyword>
<dbReference type="EC" id="7.6.2.2" evidence="3"/>
<dbReference type="InterPro" id="IPR044746">
    <property type="entry name" value="ABCC_6TM_D1"/>
</dbReference>
<evidence type="ECO:0000256" key="6">
    <source>
        <dbReference type="ARBA" id="ARBA00022737"/>
    </source>
</evidence>
<evidence type="ECO:0000256" key="1">
    <source>
        <dbReference type="ARBA" id="ARBA00004141"/>
    </source>
</evidence>
<keyword evidence="4" id="KW-0813">Transport</keyword>
<dbReference type="AlphaFoldDB" id="A0A9Q0PVW5"/>
<accession>A0A9Q0PVW5</accession>
<dbReference type="EMBL" id="JAPFFM010000017">
    <property type="protein sequence ID" value="KAJ6695353.1"/>
    <property type="molecule type" value="Genomic_DNA"/>
</dbReference>
<comment type="similarity">
    <text evidence="2">Belongs to the ABC transporter superfamily. ABCC family. Conjugate transporter (TC 3.A.1.208) subfamily.</text>
</comment>
<feature type="transmembrane region" description="Helical" evidence="14">
    <location>
        <begin position="758"/>
        <end position="783"/>
    </location>
</feature>
<dbReference type="PROSITE" id="PS50893">
    <property type="entry name" value="ABC_TRANSPORTER_2"/>
    <property type="match status" value="2"/>
</dbReference>
<feature type="transmembrane region" description="Helical" evidence="14">
    <location>
        <begin position="263"/>
        <end position="282"/>
    </location>
</feature>
<dbReference type="FunFam" id="3.40.50.300:FF:000997">
    <property type="entry name" value="Multidrug resistance-associated protein 1"/>
    <property type="match status" value="1"/>
</dbReference>
<feature type="transmembrane region" description="Helical" evidence="14">
    <location>
        <begin position="349"/>
        <end position="375"/>
    </location>
</feature>
<dbReference type="GO" id="GO:0016887">
    <property type="term" value="F:ATP hydrolysis activity"/>
    <property type="evidence" value="ECO:0007669"/>
    <property type="project" value="InterPro"/>
</dbReference>
<dbReference type="GO" id="GO:0016020">
    <property type="term" value="C:membrane"/>
    <property type="evidence" value="ECO:0007669"/>
    <property type="project" value="UniProtKB-SubCell"/>
</dbReference>
<dbReference type="Gene3D" id="1.20.1560.10">
    <property type="entry name" value="ABC transporter type 1, transmembrane domain"/>
    <property type="match status" value="2"/>
</dbReference>
<dbReference type="PANTHER" id="PTHR24223">
    <property type="entry name" value="ATP-BINDING CASSETTE SUB-FAMILY C"/>
    <property type="match status" value="1"/>
</dbReference>
<evidence type="ECO:0000313" key="17">
    <source>
        <dbReference type="EMBL" id="KAJ6695353.1"/>
    </source>
</evidence>
<dbReference type="GO" id="GO:0008559">
    <property type="term" value="F:ABC-type xenobiotic transporter activity"/>
    <property type="evidence" value="ECO:0007669"/>
    <property type="project" value="UniProtKB-EC"/>
</dbReference>
<keyword evidence="11 14" id="KW-0472">Membrane</keyword>
<evidence type="ECO:0000256" key="8">
    <source>
        <dbReference type="ARBA" id="ARBA00022840"/>
    </source>
</evidence>
<feature type="domain" description="ABC transmembrane type-1" evidence="16">
    <location>
        <begin position="124"/>
        <end position="404"/>
    </location>
</feature>
<comment type="subcellular location">
    <subcellularLocation>
        <location evidence="1">Membrane</location>
        <topology evidence="1">Multi-pass membrane protein</topology>
    </subcellularLocation>
</comment>
<dbReference type="CDD" id="cd03250">
    <property type="entry name" value="ABCC_MRP_domain1"/>
    <property type="match status" value="1"/>
</dbReference>
<organism evidence="17 18">
    <name type="scientific">Salix koriyanagi</name>
    <dbReference type="NCBI Taxonomy" id="2511006"/>
    <lineage>
        <taxon>Eukaryota</taxon>
        <taxon>Viridiplantae</taxon>
        <taxon>Streptophyta</taxon>
        <taxon>Embryophyta</taxon>
        <taxon>Tracheophyta</taxon>
        <taxon>Spermatophyta</taxon>
        <taxon>Magnoliopsida</taxon>
        <taxon>eudicotyledons</taxon>
        <taxon>Gunneridae</taxon>
        <taxon>Pentapetalae</taxon>
        <taxon>rosids</taxon>
        <taxon>fabids</taxon>
        <taxon>Malpighiales</taxon>
        <taxon>Salicaceae</taxon>
        <taxon>Saliceae</taxon>
        <taxon>Salix</taxon>
    </lineage>
</organism>
<dbReference type="SMART" id="SM00382">
    <property type="entry name" value="AAA"/>
    <property type="match status" value="2"/>
</dbReference>
<protein>
    <recommendedName>
        <fullName evidence="3">ABC-type xenobiotic transporter</fullName>
        <ecNumber evidence="3">7.6.2.2</ecNumber>
    </recommendedName>
</protein>
<reference evidence="17" key="2">
    <citation type="journal article" date="2023" name="Int. J. Mol. Sci.">
        <title>De Novo Assembly and Annotation of 11 Diverse Shrub Willow (Salix) Genomes Reveals Novel Gene Organization in Sex-Linked Regions.</title>
        <authorList>
            <person name="Hyden B."/>
            <person name="Feng K."/>
            <person name="Yates T.B."/>
            <person name="Jawdy S."/>
            <person name="Cereghino C."/>
            <person name="Smart L.B."/>
            <person name="Muchero W."/>
        </authorList>
    </citation>
    <scope>NUCLEOTIDE SEQUENCE</scope>
    <source>
        <tissue evidence="17">Shoot tip</tissue>
    </source>
</reference>
<dbReference type="PANTHER" id="PTHR24223:SF263">
    <property type="entry name" value="ABC-TYPE XENOBIOTIC TRANSPORTER"/>
    <property type="match status" value="1"/>
</dbReference>
<comment type="catalytic activity">
    <reaction evidence="12">
        <text>ATP + H2O + xenobioticSide 1 = ADP + phosphate + xenobioticSide 2.</text>
        <dbReference type="EC" id="7.6.2.2"/>
    </reaction>
</comment>
<dbReference type="FunFam" id="1.20.1560.10:FF:000003">
    <property type="entry name" value="ABC transporter C family member 10"/>
    <property type="match status" value="1"/>
</dbReference>
<dbReference type="PROSITE" id="PS00211">
    <property type="entry name" value="ABC_TRANSPORTER_1"/>
    <property type="match status" value="1"/>
</dbReference>